<reference evidence="2 3" key="1">
    <citation type="submission" date="2020-10" db="EMBL/GenBank/DDBJ databases">
        <title>Draft genome of Ramlibacter aquaticus LMG 30558.</title>
        <authorList>
            <person name="Props R."/>
        </authorList>
    </citation>
    <scope>NUCLEOTIDE SEQUENCE [LARGE SCALE GENOMIC DNA]</scope>
    <source>
        <strain evidence="2 3">LMG 30558</strain>
    </source>
</reference>
<evidence type="ECO:0000313" key="2">
    <source>
        <dbReference type="EMBL" id="MBE7940635.1"/>
    </source>
</evidence>
<dbReference type="Proteomes" id="UP000715965">
    <property type="component" value="Unassembled WGS sequence"/>
</dbReference>
<name>A0ABR9SE59_9BURK</name>
<evidence type="ECO:0000256" key="1">
    <source>
        <dbReference type="ARBA" id="ARBA00008791"/>
    </source>
</evidence>
<dbReference type="EMBL" id="JADDOJ010000027">
    <property type="protein sequence ID" value="MBE7940635.1"/>
    <property type="molecule type" value="Genomic_DNA"/>
</dbReference>
<dbReference type="PANTHER" id="PTHR46268:SF15">
    <property type="entry name" value="UNIVERSAL STRESS PROTEIN HP_0031"/>
    <property type="match status" value="1"/>
</dbReference>
<gene>
    <name evidence="2" type="ORF">IM725_08640</name>
</gene>
<keyword evidence="3" id="KW-1185">Reference proteome</keyword>
<dbReference type="PRINTS" id="PR01438">
    <property type="entry name" value="UNVRSLSTRESS"/>
</dbReference>
<dbReference type="RefSeq" id="WP_193780174.1">
    <property type="nucleotide sequence ID" value="NZ_JADDOJ010000027.1"/>
</dbReference>
<dbReference type="SUPFAM" id="SSF52402">
    <property type="entry name" value="Adenine nucleotide alpha hydrolases-like"/>
    <property type="match status" value="2"/>
</dbReference>
<accession>A0ABR9SE59</accession>
<comment type="similarity">
    <text evidence="1">Belongs to the universal stress protein A family.</text>
</comment>
<organism evidence="2 3">
    <name type="scientific">Ramlibacter aquaticus</name>
    <dbReference type="NCBI Taxonomy" id="2780094"/>
    <lineage>
        <taxon>Bacteria</taxon>
        <taxon>Pseudomonadati</taxon>
        <taxon>Pseudomonadota</taxon>
        <taxon>Betaproteobacteria</taxon>
        <taxon>Burkholderiales</taxon>
        <taxon>Comamonadaceae</taxon>
        <taxon>Ramlibacter</taxon>
    </lineage>
</organism>
<protein>
    <submittedName>
        <fullName evidence="2">Universal stress protein</fullName>
    </submittedName>
</protein>
<dbReference type="PANTHER" id="PTHR46268">
    <property type="entry name" value="STRESS RESPONSE PROTEIN NHAX"/>
    <property type="match status" value="1"/>
</dbReference>
<proteinExistence type="inferred from homology"/>
<dbReference type="CDD" id="cd00293">
    <property type="entry name" value="USP-like"/>
    <property type="match status" value="1"/>
</dbReference>
<evidence type="ECO:0000313" key="3">
    <source>
        <dbReference type="Proteomes" id="UP000715965"/>
    </source>
</evidence>
<sequence>MKAPLHQLLVHLDDAAPAAVRLAYARKIAARHEAALAAAYAVIPSMVEVPFAAEAGPQALDALREIDVQRRAQAHAVFDASQAPGDTASWCELSGFPLVSSFSEQALYADLLVLGQHQPEGGPAGIPFDFVESVLLTAGKPALVVPYTARALELPQTLAIAWKPTREAARAVAAALPLLQQAREVHVLTWGEGATTPAGGLDLPAWLQRRGVEARWHREAEAEPDTVGDHFLSRACDLGADLLVMGVYGHSRAREWVLGGASRTVLQAMTVPVLVAH</sequence>
<dbReference type="InterPro" id="IPR006015">
    <property type="entry name" value="Universal_stress_UspA"/>
</dbReference>
<comment type="caution">
    <text evidence="2">The sequence shown here is derived from an EMBL/GenBank/DDBJ whole genome shotgun (WGS) entry which is preliminary data.</text>
</comment>
<dbReference type="Gene3D" id="3.40.50.12370">
    <property type="match status" value="1"/>
</dbReference>